<gene>
    <name evidence="1" type="ORF">NO1_1549</name>
</gene>
<comment type="caution">
    <text evidence="1">The sequence shown here is derived from an EMBL/GenBank/DDBJ whole genome shotgun (WGS) entry which is preliminary data.</text>
</comment>
<dbReference type="EMBL" id="BGZN01000042">
    <property type="protein sequence ID" value="GBR74360.1"/>
    <property type="molecule type" value="Genomic_DNA"/>
</dbReference>
<keyword evidence="2" id="KW-1185">Reference proteome</keyword>
<sequence length="271" mass="32337">MEYFVWCDESDSKGKFYSNFYGGVLVKSKDFNYVRSKLMVTKIENNFHGEIKWQKVSVNYLEKYIKAIDVFFDLIKKDFVKVRIMFTHNNVLPKNHSDFYKENEFFLLYYQFIKHAFGLANSNASNQDINLRVYFDRLPNSAEKGNSFKGYIRGLNKNKHFREARIKIKEENIVDVVSHQHDLIQFLDIILGSMAFYLNEKYKELNPLTNQPGRKTLAKEKLCQHILKRINEICPNFSIGTTTSIEQPDSWWQDKYRHWCFEPKINEINFE</sequence>
<protein>
    <submittedName>
        <fullName evidence="1">Protein DUF3800</fullName>
    </submittedName>
</protein>
<name>A0A388TC31_TERA1</name>
<accession>A0A388TC31</accession>
<dbReference type="InterPro" id="IPR024524">
    <property type="entry name" value="DUF3800"/>
</dbReference>
<dbReference type="Pfam" id="PF12686">
    <property type="entry name" value="DUF3800"/>
    <property type="match status" value="1"/>
</dbReference>
<dbReference type="Proteomes" id="UP000269352">
    <property type="component" value="Unassembled WGS sequence"/>
</dbReference>
<proteinExistence type="predicted"/>
<reference evidence="1 2" key="1">
    <citation type="journal article" date="2019" name="ISME J.">
        <title>Genome analyses of uncultured TG2/ZB3 bacteria in 'Margulisbacteria' specifically attached to ectosymbiotic spirochetes of protists in the termite gut.</title>
        <authorList>
            <person name="Utami Y.D."/>
            <person name="Kuwahara H."/>
            <person name="Igai K."/>
            <person name="Murakami T."/>
            <person name="Sugaya K."/>
            <person name="Morikawa T."/>
            <person name="Nagura Y."/>
            <person name="Yuki M."/>
            <person name="Deevong P."/>
            <person name="Inoue T."/>
            <person name="Kihara K."/>
            <person name="Lo N."/>
            <person name="Yamada A."/>
            <person name="Ohkuma M."/>
            <person name="Hongoh Y."/>
        </authorList>
    </citation>
    <scope>NUCLEOTIDE SEQUENCE [LARGE SCALE GENOMIC DNA]</scope>
    <source>
        <strain evidence="1">NkOx7-01</strain>
    </source>
</reference>
<dbReference type="AlphaFoldDB" id="A0A388TC31"/>
<evidence type="ECO:0000313" key="1">
    <source>
        <dbReference type="EMBL" id="GBR74360.1"/>
    </source>
</evidence>
<organism evidence="1 2">
    <name type="scientific">Termititenax aidoneus</name>
    <dbReference type="NCBI Taxonomy" id="2218524"/>
    <lineage>
        <taxon>Bacteria</taxon>
        <taxon>Bacillati</taxon>
        <taxon>Candidatus Margulisiibacteriota</taxon>
        <taxon>Candidatus Termititenacia</taxon>
        <taxon>Candidatus Termititenacales</taxon>
        <taxon>Candidatus Termititenacaceae</taxon>
        <taxon>Candidatus Termititenax</taxon>
    </lineage>
</organism>
<evidence type="ECO:0000313" key="2">
    <source>
        <dbReference type="Proteomes" id="UP000269352"/>
    </source>
</evidence>